<comment type="caution">
    <text evidence="3">The sequence shown here is derived from an EMBL/GenBank/DDBJ whole genome shotgun (WGS) entry which is preliminary data.</text>
</comment>
<dbReference type="Proteomes" id="UP000035963">
    <property type="component" value="Unassembled WGS sequence"/>
</dbReference>
<dbReference type="PATRIC" id="fig|908627.4.peg.3283"/>
<evidence type="ECO:0000256" key="1">
    <source>
        <dbReference type="SAM" id="MobiDB-lite"/>
    </source>
</evidence>
<evidence type="ECO:0000313" key="4">
    <source>
        <dbReference type="Proteomes" id="UP000035963"/>
    </source>
</evidence>
<dbReference type="AlphaFoldDB" id="A0A0J1FZP6"/>
<keyword evidence="2" id="KW-0732">Signal</keyword>
<dbReference type="RefSeq" id="WP_047847393.1">
    <property type="nucleotide sequence ID" value="NZ_AEJF01000092.1"/>
</dbReference>
<name>A0A0J1FZP6_9BURK</name>
<feature type="signal peptide" evidence="2">
    <location>
        <begin position="1"/>
        <end position="25"/>
    </location>
</feature>
<reference evidence="3 4" key="1">
    <citation type="journal article" date="2015" name="Genome Announc.">
        <title>Draft Genome Sequence of Burkholderia sp. Strain PML1(12), an Ectomycorrhizosphere-Inhabiting Bacterium with Effective Mineral-Weathering Ability.</title>
        <authorList>
            <person name="Uroz S."/>
            <person name="Oger P."/>
        </authorList>
    </citation>
    <scope>NUCLEOTIDE SEQUENCE [LARGE SCALE GENOMIC DNA]</scope>
    <source>
        <strain evidence="4">PML1(12)</strain>
    </source>
</reference>
<sequence>MNTSRSIIATVLAGGALLAGTTAFAQVDNGMIHGPVPQQNYAQPHMVQADVVINLGWHGDRYWDGHRYWQRDEWMRHHPHDQGPPHRPPHADRHDDHGPNHG</sequence>
<feature type="region of interest" description="Disordered" evidence="1">
    <location>
        <begin position="76"/>
        <end position="102"/>
    </location>
</feature>
<organism evidence="3 4">
    <name type="scientific">Caballeronia mineralivorans PML1(12)</name>
    <dbReference type="NCBI Taxonomy" id="908627"/>
    <lineage>
        <taxon>Bacteria</taxon>
        <taxon>Pseudomonadati</taxon>
        <taxon>Pseudomonadota</taxon>
        <taxon>Betaproteobacteria</taxon>
        <taxon>Burkholderiales</taxon>
        <taxon>Burkholderiaceae</taxon>
        <taxon>Caballeronia</taxon>
    </lineage>
</organism>
<evidence type="ECO:0000313" key="3">
    <source>
        <dbReference type="EMBL" id="KLU25413.1"/>
    </source>
</evidence>
<accession>A0A0J1FZP6</accession>
<gene>
    <name evidence="3" type="ORF">EOS_14700</name>
</gene>
<dbReference type="OrthoDB" id="9035771at2"/>
<protein>
    <submittedName>
        <fullName evidence="3">Uncharacterized protein</fullName>
    </submittedName>
</protein>
<keyword evidence="4" id="KW-1185">Reference proteome</keyword>
<feature type="chain" id="PRO_5005251179" evidence="2">
    <location>
        <begin position="26"/>
        <end position="102"/>
    </location>
</feature>
<evidence type="ECO:0000256" key="2">
    <source>
        <dbReference type="SAM" id="SignalP"/>
    </source>
</evidence>
<proteinExistence type="predicted"/>
<dbReference type="EMBL" id="AEJF01000092">
    <property type="protein sequence ID" value="KLU25413.1"/>
    <property type="molecule type" value="Genomic_DNA"/>
</dbReference>